<feature type="domain" description="Fibronectin type-III" evidence="6">
    <location>
        <begin position="452"/>
        <end position="543"/>
    </location>
</feature>
<evidence type="ECO:0000259" key="5">
    <source>
        <dbReference type="PROSITE" id="PS50835"/>
    </source>
</evidence>
<evidence type="ECO:0000259" key="7">
    <source>
        <dbReference type="PROSITE" id="PS50948"/>
    </source>
</evidence>
<dbReference type="SMART" id="SM00409">
    <property type="entry name" value="IG"/>
    <property type="match status" value="3"/>
</dbReference>
<evidence type="ECO:0000259" key="6">
    <source>
        <dbReference type="PROSITE" id="PS50853"/>
    </source>
</evidence>
<dbReference type="InterPro" id="IPR036116">
    <property type="entry name" value="FN3_sf"/>
</dbReference>
<proteinExistence type="predicted"/>
<keyword evidence="1" id="KW-0677">Repeat</keyword>
<evidence type="ECO:0000313" key="10">
    <source>
        <dbReference type="RefSeq" id="XP_022315504.1"/>
    </source>
</evidence>
<dbReference type="Pfam" id="PF01682">
    <property type="entry name" value="DB"/>
    <property type="match status" value="5"/>
</dbReference>
<feature type="transmembrane region" description="Helical" evidence="3">
    <location>
        <begin position="1561"/>
        <end position="1584"/>
    </location>
</feature>
<dbReference type="KEGG" id="cvn:111119549"/>
<feature type="domain" description="Fibronectin type-III" evidence="6">
    <location>
        <begin position="954"/>
        <end position="1045"/>
    </location>
</feature>
<dbReference type="RefSeq" id="XP_022315504.1">
    <property type="nucleotide sequence ID" value="XM_022459796.1"/>
</dbReference>
<evidence type="ECO:0000256" key="4">
    <source>
        <dbReference type="SAM" id="SignalP"/>
    </source>
</evidence>
<sequence length="1656" mass="183842">MKMILIQALLSVIISAHLGSRVAAELKMLTQSENFTVNPDHTVVLPCVIQDQGTKKAVWRNLKDGTNISVNFEILSHMKSKYVIERPQDSGAFAWNLRINNVVDMDQGHYQCVVGDAPEVSVTHFVIVEGADVTPTHNNSENFNVTECCIREKVSSSCLPVCHPSNMSEDINVLTACASDLNKVVTCGTDGRNHVGCCKRRGIPDVCLDFCYGVIPSNLDTQHLACLTQLPDILSCLEEGHVLLPGPPTAVSVVQSSADQASVLVTWRPPIQNPQLVKGYKVFYKVTSDTHYKSTRIISSSEQMYLQSGLQLNVQYSVYMVALGDYGSSQPSETFIFTLLPAQPKSDIEADILGCCISKGLKNPCLSKLCTPDLMRNVNPVEILWCSQDLNKALQCLVGQRDHSACCKRNSLPDVCLPFCAGQGMNLTLDYMSCVIRLPVIEACVQEGRATIPGPPVNVSVVPGIREAVVSWNNVGAPAMNFTIFYRVLGMDKMPWNRMEVSASPADLQGLYPGTHYEIQLAAANENGSSLLSTKVVFLTYENVITTPAPTLPSEIHNLTVCCTEKRVRSDCMSFCSFDKLASGSLDFGLAYSCIDVLDDIIACASDGRNHKQCCKRSGVPETCDNICQFSPHDELSTDFLLCAGHVGTIANCYREGLATLPRQPQNFTVLKYTTHTVYLAWRQPKATSTGIESYSVIYHPKNQTDLTQWKTLSTKNLEVIVNDLKPSTEYFFQVVSVNENGTSAPTPELRVLTKAYDDDKETMRCNFTMKNNTDVKTDGVGQRKLMGTVEECKSYCSVPQCQGFTYSSQYQACTLFMDKAPLKPFASPGYDFYNHTCPPRPDIMPNGNWSMQFHNRSDCCQNANISDNCMDACLMGEFQSVYKCEDDYPKILTCAADGRDHTACCKNLAVPELCLSYCQGQLSPTTGVGALCLNYIPRYVRCFVNGSMYLPTPPGSVIVKIINGTAAMLSWETPTVNCDSTTGCHYVVFLVDEKGVKLQNRTKETSLLFTDLSPQTVYSVFLLAVNNYGKSIQTPQTKFVTPPLVSFADISVSQTPSYPPSENGEVELFCNVYSAGRTFPFVYWVRNSKIIRKGRQLKMSMLSERDEGNYTCSAKDDRGVVTNLTHFLRIMYKPKAVRLMGNSYFPGQMQVANLQCDFMGYPTKIKWFKGRDELPVTQFGQFFHTTEKLVSYPTHQRSVLSIYYVVDEAFDRYTCVGYNDFGNGSGVVELSNALLTRPPPPTPTYPTTRNVSQCCMSYEIPRDCMGLCSTFVNLDEVTAQPDKYGHCLAYLQFYTACATDGKDHSKCCSKKGVHPFCHTFCAGFVPDDMGSIYLMNCITDAPLMLECVQENLEFIPSSPALTALQRNDVIQVNWDKPEDNAHRVDRYELYWLASDTPSSSKHVSLVNTLTDYRIKKLRENVNYTVWVIAANEKGSSQPINKKSVLVKNLRPSAPQELHVSEMNGESVLLKWDPPENHAVVTNYTILYREANVKDQFKQVVVPGSVRTYLISNLKPRTLYEFQLVANGPFGKSDTAKLGSEINTGPSTSANRNNGPDRSGVPLGIGLTLVAVLIVAGMVAAYLYCRRRRKMNYGETVSFENPQYGSRVQISGLPNSNDSSDEGFGYAPLREDHDVEHRPTDKSNLRDENTMDVAIS</sequence>
<dbReference type="InterPro" id="IPR003609">
    <property type="entry name" value="Pan_app"/>
</dbReference>
<feature type="domain" description="Fibronectin type-III" evidence="6">
    <location>
        <begin position="1454"/>
        <end position="1547"/>
    </location>
</feature>
<dbReference type="InterPro" id="IPR007110">
    <property type="entry name" value="Ig-like_dom"/>
</dbReference>
<name>A0A8B8CJY8_CRAVI</name>
<dbReference type="Gene3D" id="2.60.40.10">
    <property type="entry name" value="Immunoglobulins"/>
    <property type="match status" value="9"/>
</dbReference>
<dbReference type="SMART" id="SM00408">
    <property type="entry name" value="IGc2"/>
    <property type="match status" value="2"/>
</dbReference>
<feature type="domain" description="Ig-like" evidence="5">
    <location>
        <begin position="1135"/>
        <end position="1232"/>
    </location>
</feature>
<dbReference type="SMART" id="SM00060">
    <property type="entry name" value="FN3"/>
    <property type="match status" value="6"/>
</dbReference>
<feature type="domain" description="Fibronectin type-III" evidence="6">
    <location>
        <begin position="664"/>
        <end position="757"/>
    </location>
</feature>
<evidence type="ECO:0000313" key="9">
    <source>
        <dbReference type="RefSeq" id="XP_022315503.1"/>
    </source>
</evidence>
<reference evidence="9 10" key="1">
    <citation type="submission" date="2025-04" db="UniProtKB">
        <authorList>
            <consortium name="RefSeq"/>
        </authorList>
    </citation>
    <scope>IDENTIFICATION</scope>
    <source>
        <tissue evidence="9 10">Whole sample</tissue>
    </source>
</reference>
<evidence type="ECO:0000313" key="8">
    <source>
        <dbReference type="Proteomes" id="UP000694844"/>
    </source>
</evidence>
<dbReference type="RefSeq" id="XP_022315503.1">
    <property type="nucleotide sequence ID" value="XM_022459795.1"/>
</dbReference>
<dbReference type="InterPro" id="IPR003599">
    <property type="entry name" value="Ig_sub"/>
</dbReference>
<dbReference type="InterPro" id="IPR036179">
    <property type="entry name" value="Ig-like_dom_sf"/>
</dbReference>
<feature type="signal peptide" evidence="4">
    <location>
        <begin position="1"/>
        <end position="24"/>
    </location>
</feature>
<keyword evidence="3" id="KW-1133">Transmembrane helix</keyword>
<keyword evidence="3" id="KW-0812">Transmembrane</keyword>
<dbReference type="CDD" id="cd00063">
    <property type="entry name" value="FN3"/>
    <property type="match status" value="6"/>
</dbReference>
<keyword evidence="4" id="KW-0732">Signal</keyword>
<dbReference type="InterPro" id="IPR003598">
    <property type="entry name" value="Ig_sub2"/>
</dbReference>
<dbReference type="CDD" id="cd00096">
    <property type="entry name" value="Ig"/>
    <property type="match status" value="2"/>
</dbReference>
<dbReference type="Pfam" id="PF00041">
    <property type="entry name" value="fn3"/>
    <property type="match status" value="6"/>
</dbReference>
<dbReference type="InterPro" id="IPR050964">
    <property type="entry name" value="Striated_Muscle_Regulatory"/>
</dbReference>
<gene>
    <name evidence="9 10" type="primary">LOC111119549</name>
</gene>
<organism evidence="8 10">
    <name type="scientific">Crassostrea virginica</name>
    <name type="common">Eastern oyster</name>
    <dbReference type="NCBI Taxonomy" id="6565"/>
    <lineage>
        <taxon>Eukaryota</taxon>
        <taxon>Metazoa</taxon>
        <taxon>Spiralia</taxon>
        <taxon>Lophotrochozoa</taxon>
        <taxon>Mollusca</taxon>
        <taxon>Bivalvia</taxon>
        <taxon>Autobranchia</taxon>
        <taxon>Pteriomorphia</taxon>
        <taxon>Ostreida</taxon>
        <taxon>Ostreoidea</taxon>
        <taxon>Ostreidae</taxon>
        <taxon>Crassostrea</taxon>
    </lineage>
</organism>
<feature type="region of interest" description="Disordered" evidence="2">
    <location>
        <begin position="1536"/>
        <end position="1557"/>
    </location>
</feature>
<evidence type="ECO:0000256" key="1">
    <source>
        <dbReference type="ARBA" id="ARBA00022737"/>
    </source>
</evidence>
<dbReference type="Proteomes" id="UP000694844">
    <property type="component" value="Chromosome 2"/>
</dbReference>
<dbReference type="InterPro" id="IPR013783">
    <property type="entry name" value="Ig-like_fold"/>
</dbReference>
<evidence type="ECO:0000256" key="3">
    <source>
        <dbReference type="SAM" id="Phobius"/>
    </source>
</evidence>
<feature type="domain" description="Ig-like" evidence="5">
    <location>
        <begin position="24"/>
        <end position="123"/>
    </location>
</feature>
<feature type="chain" id="PRO_5044666167" evidence="4">
    <location>
        <begin position="25"/>
        <end position="1656"/>
    </location>
</feature>
<feature type="domain" description="Fibronectin type-III" evidence="6">
    <location>
        <begin position="247"/>
        <end position="342"/>
    </location>
</feature>
<feature type="region of interest" description="Disordered" evidence="2">
    <location>
        <begin position="1610"/>
        <end position="1656"/>
    </location>
</feature>
<feature type="compositionally biased region" description="Polar residues" evidence="2">
    <location>
        <begin position="1541"/>
        <end position="1556"/>
    </location>
</feature>
<dbReference type="GeneID" id="111119549"/>
<feature type="domain" description="Apple" evidence="7">
    <location>
        <begin position="766"/>
        <end position="838"/>
    </location>
</feature>
<dbReference type="PROSITE" id="PS50948">
    <property type="entry name" value="PAN"/>
    <property type="match status" value="1"/>
</dbReference>
<protein>
    <submittedName>
        <fullName evidence="9 10">Ig-like and fibronectin type-III domain-containing protein 2</fullName>
    </submittedName>
</protein>
<evidence type="ECO:0000256" key="2">
    <source>
        <dbReference type="SAM" id="MobiDB-lite"/>
    </source>
</evidence>
<dbReference type="PROSITE" id="PS50835">
    <property type="entry name" value="IG_LIKE"/>
    <property type="match status" value="3"/>
</dbReference>
<keyword evidence="3" id="KW-0472">Membrane</keyword>
<dbReference type="PANTHER" id="PTHR13817">
    <property type="entry name" value="TITIN"/>
    <property type="match status" value="1"/>
</dbReference>
<accession>A0A8B8CJY8</accession>
<feature type="domain" description="Ig-like" evidence="5">
    <location>
        <begin position="1043"/>
        <end position="1123"/>
    </location>
</feature>
<dbReference type="SUPFAM" id="SSF48726">
    <property type="entry name" value="Immunoglobulin"/>
    <property type="match status" value="3"/>
</dbReference>
<dbReference type="InterPro" id="IPR002602">
    <property type="entry name" value="DB"/>
</dbReference>
<feature type="compositionally biased region" description="Basic and acidic residues" evidence="2">
    <location>
        <begin position="1629"/>
        <end position="1649"/>
    </location>
</feature>
<dbReference type="InterPro" id="IPR003961">
    <property type="entry name" value="FN3_dom"/>
</dbReference>
<dbReference type="OrthoDB" id="5843172at2759"/>
<dbReference type="PANTHER" id="PTHR13817:SF173">
    <property type="entry name" value="FRAZZLED"/>
    <property type="match status" value="1"/>
</dbReference>
<dbReference type="SUPFAM" id="SSF49265">
    <property type="entry name" value="Fibronectin type III"/>
    <property type="match status" value="4"/>
</dbReference>
<dbReference type="PROSITE" id="PS50853">
    <property type="entry name" value="FN3"/>
    <property type="match status" value="6"/>
</dbReference>
<keyword evidence="8" id="KW-1185">Reference proteome</keyword>
<feature type="domain" description="Fibronectin type-III" evidence="6">
    <location>
        <begin position="1356"/>
        <end position="1450"/>
    </location>
</feature>